<reference evidence="1 2" key="1">
    <citation type="submission" date="2013-12" db="EMBL/GenBank/DDBJ databases">
        <title>Draft genome of the parsitic nematode Ancylostoma duodenale.</title>
        <authorList>
            <person name="Mitreva M."/>
        </authorList>
    </citation>
    <scope>NUCLEOTIDE SEQUENCE [LARGE SCALE GENOMIC DNA]</scope>
    <source>
        <strain evidence="1 2">Zhejiang</strain>
    </source>
</reference>
<dbReference type="OrthoDB" id="10556990at2759"/>
<proteinExistence type="predicted"/>
<dbReference type="AlphaFoldDB" id="A0A0C2DNQ4"/>
<dbReference type="Pfam" id="PF10320">
    <property type="entry name" value="7TM_GPCR_Srsx"/>
    <property type="match status" value="1"/>
</dbReference>
<name>A0A0C2DNQ4_9BILA</name>
<protein>
    <submittedName>
        <fullName evidence="1">Uncharacterized protein</fullName>
    </submittedName>
</protein>
<dbReference type="Proteomes" id="UP000054047">
    <property type="component" value="Unassembled WGS sequence"/>
</dbReference>
<evidence type="ECO:0000313" key="1">
    <source>
        <dbReference type="EMBL" id="KIH64322.1"/>
    </source>
</evidence>
<accession>A0A0C2DNQ4</accession>
<dbReference type="EMBL" id="KN728136">
    <property type="protein sequence ID" value="KIH64322.1"/>
    <property type="molecule type" value="Genomic_DNA"/>
</dbReference>
<keyword evidence="2" id="KW-1185">Reference proteome</keyword>
<organism evidence="1 2">
    <name type="scientific">Ancylostoma duodenale</name>
    <dbReference type="NCBI Taxonomy" id="51022"/>
    <lineage>
        <taxon>Eukaryota</taxon>
        <taxon>Metazoa</taxon>
        <taxon>Ecdysozoa</taxon>
        <taxon>Nematoda</taxon>
        <taxon>Chromadorea</taxon>
        <taxon>Rhabditida</taxon>
        <taxon>Rhabditina</taxon>
        <taxon>Rhabditomorpha</taxon>
        <taxon>Strongyloidea</taxon>
        <taxon>Ancylostomatidae</taxon>
        <taxon>Ancylostomatinae</taxon>
        <taxon>Ancylostoma</taxon>
    </lineage>
</organism>
<evidence type="ECO:0000313" key="2">
    <source>
        <dbReference type="Proteomes" id="UP000054047"/>
    </source>
</evidence>
<dbReference type="InterPro" id="IPR019424">
    <property type="entry name" value="7TM_GPCR_Srsx"/>
</dbReference>
<sequence length="86" mass="9855">MFFAVCGWIMMNDDVLEFCNPVVGIGISIAFQVAAEIMPVIVTNLNYYVCFWRSSDYRKAFKEQFNLLLCKRVSAKQSSAPSVRFQ</sequence>
<gene>
    <name evidence="1" type="ORF">ANCDUO_05368</name>
</gene>